<dbReference type="Pfam" id="PF00665">
    <property type="entry name" value="rve"/>
    <property type="match status" value="1"/>
</dbReference>
<dbReference type="EMBL" id="RJKL01000002">
    <property type="protein sequence ID" value="ROP21225.1"/>
    <property type="molecule type" value="Genomic_DNA"/>
</dbReference>
<dbReference type="Pfam" id="PF13565">
    <property type="entry name" value="HTH_32"/>
    <property type="match status" value="1"/>
</dbReference>
<dbReference type="SUPFAM" id="SSF46689">
    <property type="entry name" value="Homeodomain-like"/>
    <property type="match status" value="1"/>
</dbReference>
<dbReference type="PROSITE" id="PS50994">
    <property type="entry name" value="INTEGRASE"/>
    <property type="match status" value="1"/>
</dbReference>
<dbReference type="AlphaFoldDB" id="A0A3N1FTA0"/>
<dbReference type="GO" id="GO:0015074">
    <property type="term" value="P:DNA integration"/>
    <property type="evidence" value="ECO:0007669"/>
    <property type="project" value="InterPro"/>
</dbReference>
<dbReference type="InterPro" id="IPR012337">
    <property type="entry name" value="RNaseH-like_sf"/>
</dbReference>
<feature type="region of interest" description="Disordered" evidence="1">
    <location>
        <begin position="470"/>
        <end position="496"/>
    </location>
</feature>
<dbReference type="OrthoDB" id="568335at2"/>
<sequence>MRGSHLPSALAGLAELPEAARAQALHRWRVLRPHLHDGVPLPRAAGEAGVALRTAQRWLTRYRADGLAGLARRARADRGTRRLPEQLRLLIEGLALRPPGPSAAHVHRIVVDVAKHEGWPVPSYATVYTIVRGIDPAMRTLALDGDKRYREVFDLIHRREADRPNEVWQADHTQLDLWVIAPSGKPARPWLTVIEDDHSRAIAGYAVNLGAPSAIQTALALRQAIWRKSEPGWHVCGIPDTFYTDHGSDFTSQHMEQVAADLKIRLVFSQPGKPRGRGKIERYFSTINQMCLPTLPGYAPRGTKDRAGQAKLSLAELDAAIGRFIVAEYNQRPHSETGQPPQARWDAAGFLPHLPDSVEQLDLLLLTIAKPRKVHPDGIHLFGLRYLDTSVLGEYVGEAVTIRYDPRDVAEIRVFHDEKFLCRAICPELAAQNIGIKEISAARNARRRGLTHGLTERASVVDRLLAVHQPPEPVPAAPQGEPARPTAPALKLYRED</sequence>
<dbReference type="Pfam" id="PF09299">
    <property type="entry name" value="Mu-transpos_C"/>
    <property type="match status" value="1"/>
</dbReference>
<dbReference type="Proteomes" id="UP000271683">
    <property type="component" value="Unassembled WGS sequence"/>
</dbReference>
<dbReference type="InterPro" id="IPR015378">
    <property type="entry name" value="Transposase-like_Mu_C"/>
</dbReference>
<gene>
    <name evidence="3" type="ORF">EDD30_7619</name>
</gene>
<dbReference type="InterPro" id="IPR009004">
    <property type="entry name" value="Transposase_Mu_C"/>
</dbReference>
<accession>A0A3N1FTA0</accession>
<name>A0A3N1FTA0_9ACTN</name>
<dbReference type="Gene3D" id="2.30.30.130">
    <property type="entry name" value="Transposase, Mu, C-terminal"/>
    <property type="match status" value="1"/>
</dbReference>
<evidence type="ECO:0000256" key="1">
    <source>
        <dbReference type="SAM" id="MobiDB-lite"/>
    </source>
</evidence>
<dbReference type="RefSeq" id="WP_123678921.1">
    <property type="nucleotide sequence ID" value="NZ_RJKL01000002.1"/>
</dbReference>
<reference evidence="3 4" key="1">
    <citation type="submission" date="2018-11" db="EMBL/GenBank/DDBJ databases">
        <title>Sequencing the genomes of 1000 actinobacteria strains.</title>
        <authorList>
            <person name="Klenk H.-P."/>
        </authorList>
    </citation>
    <scope>NUCLEOTIDE SEQUENCE [LARGE SCALE GENOMIC DNA]</scope>
    <source>
        <strain evidence="3 4">DSM 43634</strain>
    </source>
</reference>
<evidence type="ECO:0000259" key="2">
    <source>
        <dbReference type="PROSITE" id="PS50994"/>
    </source>
</evidence>
<dbReference type="InterPro" id="IPR001584">
    <property type="entry name" value="Integrase_cat-core"/>
</dbReference>
<dbReference type="InterPro" id="IPR036397">
    <property type="entry name" value="RNaseH_sf"/>
</dbReference>
<dbReference type="PANTHER" id="PTHR35004:SF6">
    <property type="entry name" value="TRANSPOSASE"/>
    <property type="match status" value="1"/>
</dbReference>
<protein>
    <submittedName>
        <fullName evidence="3">Putative transposase</fullName>
    </submittedName>
</protein>
<dbReference type="Gene3D" id="3.30.420.10">
    <property type="entry name" value="Ribonuclease H-like superfamily/Ribonuclease H"/>
    <property type="match status" value="1"/>
</dbReference>
<feature type="domain" description="Integrase catalytic" evidence="2">
    <location>
        <begin position="160"/>
        <end position="349"/>
    </location>
</feature>
<evidence type="ECO:0000313" key="3">
    <source>
        <dbReference type="EMBL" id="ROP21225.1"/>
    </source>
</evidence>
<dbReference type="SUPFAM" id="SSF50610">
    <property type="entry name" value="mu transposase, C-terminal domain"/>
    <property type="match status" value="1"/>
</dbReference>
<dbReference type="SUPFAM" id="SSF53098">
    <property type="entry name" value="Ribonuclease H-like"/>
    <property type="match status" value="1"/>
</dbReference>
<dbReference type="Gene3D" id="1.10.10.60">
    <property type="entry name" value="Homeodomain-like"/>
    <property type="match status" value="1"/>
</dbReference>
<evidence type="ECO:0000313" key="4">
    <source>
        <dbReference type="Proteomes" id="UP000271683"/>
    </source>
</evidence>
<comment type="caution">
    <text evidence="3">The sequence shown here is derived from an EMBL/GenBank/DDBJ whole genome shotgun (WGS) entry which is preliminary data.</text>
</comment>
<dbReference type="InterPro" id="IPR009057">
    <property type="entry name" value="Homeodomain-like_sf"/>
</dbReference>
<dbReference type="PANTHER" id="PTHR35004">
    <property type="entry name" value="TRANSPOSASE RV3428C-RELATED"/>
    <property type="match status" value="1"/>
</dbReference>
<proteinExistence type="predicted"/>
<dbReference type="GO" id="GO:0003676">
    <property type="term" value="F:nucleic acid binding"/>
    <property type="evidence" value="ECO:0007669"/>
    <property type="project" value="InterPro"/>
</dbReference>
<organism evidence="3 4">
    <name type="scientific">Couchioplanes caeruleus</name>
    <dbReference type="NCBI Taxonomy" id="56438"/>
    <lineage>
        <taxon>Bacteria</taxon>
        <taxon>Bacillati</taxon>
        <taxon>Actinomycetota</taxon>
        <taxon>Actinomycetes</taxon>
        <taxon>Micromonosporales</taxon>
        <taxon>Micromonosporaceae</taxon>
        <taxon>Couchioplanes</taxon>
    </lineage>
</organism>